<protein>
    <recommendedName>
        <fullName evidence="3">DUF4287 domain-containing protein</fullName>
    </recommendedName>
</protein>
<evidence type="ECO:0000313" key="1">
    <source>
        <dbReference type="EMBL" id="GLL14081.1"/>
    </source>
</evidence>
<sequence>MTEHRSFKRLVRARMAKTGESYTAARARLLAAPEPGPAPVLVTSDAAIRERTGRGWEEWFDLLDAEGMAGRPHREISRFVADLLGIGPLVWAAQAVTTSYERARGGKVVGQKDDGFTVTASRTVAVPVEAVFDAVVAEEPRRAWLGAELRERTATRPRRARFDHVEEPGGRVAITIDAKDPGRCVVAVEHSRLPDAAAAEKVRAWWRDRLEALKEDLERQRG</sequence>
<reference evidence="1" key="1">
    <citation type="journal article" date="2014" name="Int. J. Syst. Evol. Microbiol.">
        <title>Complete genome sequence of Corynebacterium casei LMG S-19264T (=DSM 44701T), isolated from a smear-ripened cheese.</title>
        <authorList>
            <consortium name="US DOE Joint Genome Institute (JGI-PGF)"/>
            <person name="Walter F."/>
            <person name="Albersmeier A."/>
            <person name="Kalinowski J."/>
            <person name="Ruckert C."/>
        </authorList>
    </citation>
    <scope>NUCLEOTIDE SEQUENCE</scope>
    <source>
        <strain evidence="1">VKM Ac-1069</strain>
    </source>
</reference>
<dbReference type="Gene3D" id="3.30.530.20">
    <property type="match status" value="1"/>
</dbReference>
<name>A0A9W6NYU3_9PSEU</name>
<accession>A0A9W6NYU3</accession>
<evidence type="ECO:0008006" key="3">
    <source>
        <dbReference type="Google" id="ProtNLM"/>
    </source>
</evidence>
<reference evidence="1" key="2">
    <citation type="submission" date="2023-01" db="EMBL/GenBank/DDBJ databases">
        <authorList>
            <person name="Sun Q."/>
            <person name="Evtushenko L."/>
        </authorList>
    </citation>
    <scope>NUCLEOTIDE SEQUENCE</scope>
    <source>
        <strain evidence="1">VKM Ac-1069</strain>
    </source>
</reference>
<dbReference type="InterPro" id="IPR023393">
    <property type="entry name" value="START-like_dom_sf"/>
</dbReference>
<organism evidence="1 2">
    <name type="scientific">Pseudonocardia halophobica</name>
    <dbReference type="NCBI Taxonomy" id="29401"/>
    <lineage>
        <taxon>Bacteria</taxon>
        <taxon>Bacillati</taxon>
        <taxon>Actinomycetota</taxon>
        <taxon>Actinomycetes</taxon>
        <taxon>Pseudonocardiales</taxon>
        <taxon>Pseudonocardiaceae</taxon>
        <taxon>Pseudonocardia</taxon>
    </lineage>
</organism>
<proteinExistence type="predicted"/>
<gene>
    <name evidence="1" type="ORF">GCM10017577_52270</name>
</gene>
<dbReference type="SUPFAM" id="SSF55961">
    <property type="entry name" value="Bet v1-like"/>
    <property type="match status" value="1"/>
</dbReference>
<dbReference type="RefSeq" id="WP_037050911.1">
    <property type="nucleotide sequence ID" value="NZ_BAAAUZ010000024.1"/>
</dbReference>
<evidence type="ECO:0000313" key="2">
    <source>
        <dbReference type="Proteomes" id="UP001143463"/>
    </source>
</evidence>
<keyword evidence="2" id="KW-1185">Reference proteome</keyword>
<dbReference type="EMBL" id="BSFQ01000028">
    <property type="protein sequence ID" value="GLL14081.1"/>
    <property type="molecule type" value="Genomic_DNA"/>
</dbReference>
<comment type="caution">
    <text evidence="1">The sequence shown here is derived from an EMBL/GenBank/DDBJ whole genome shotgun (WGS) entry which is preliminary data.</text>
</comment>
<dbReference type="AlphaFoldDB" id="A0A9W6NYU3"/>
<dbReference type="Proteomes" id="UP001143463">
    <property type="component" value="Unassembled WGS sequence"/>
</dbReference>